<protein>
    <submittedName>
        <fullName evidence="1">Unnamed protein product</fullName>
    </submittedName>
</protein>
<proteinExistence type="predicted"/>
<evidence type="ECO:0000313" key="1">
    <source>
        <dbReference type="EMBL" id="GMF23973.1"/>
    </source>
</evidence>
<dbReference type="OrthoDB" id="125940at2759"/>
<comment type="caution">
    <text evidence="1">The sequence shown here is derived from an EMBL/GenBank/DDBJ whole genome shotgun (WGS) entry which is preliminary data.</text>
</comment>
<sequence length="164" mass="18407">MASPSDFSLIKDPTSFRNKLAPSTRRSALRSCVERPITPKLRGCGVDSDPGVDGDDLLTEDGLPSYNFVERLVIGGEETAFWRTSCPVIGIIAKRKMNGVEQYFVLMATYEVSWRATSTLLPTYRALVREFEDTRRKMLGLPELRRSARLAESNVAVDDDELLF</sequence>
<organism evidence="1 2">
    <name type="scientific">Phytophthora fragariaefolia</name>
    <dbReference type="NCBI Taxonomy" id="1490495"/>
    <lineage>
        <taxon>Eukaryota</taxon>
        <taxon>Sar</taxon>
        <taxon>Stramenopiles</taxon>
        <taxon>Oomycota</taxon>
        <taxon>Peronosporomycetes</taxon>
        <taxon>Peronosporales</taxon>
        <taxon>Peronosporaceae</taxon>
        <taxon>Phytophthora</taxon>
    </lineage>
</organism>
<accession>A0A9W6U197</accession>
<evidence type="ECO:0000313" key="2">
    <source>
        <dbReference type="Proteomes" id="UP001165121"/>
    </source>
</evidence>
<reference evidence="1" key="1">
    <citation type="submission" date="2023-04" db="EMBL/GenBank/DDBJ databases">
        <title>Phytophthora fragariaefolia NBRC 109709.</title>
        <authorList>
            <person name="Ichikawa N."/>
            <person name="Sato H."/>
            <person name="Tonouchi N."/>
        </authorList>
    </citation>
    <scope>NUCLEOTIDE SEQUENCE</scope>
    <source>
        <strain evidence="1">NBRC 109709</strain>
    </source>
</reference>
<keyword evidence="2" id="KW-1185">Reference proteome</keyword>
<gene>
    <name evidence="1" type="ORF">Pfra01_000391700</name>
</gene>
<dbReference type="Proteomes" id="UP001165121">
    <property type="component" value="Unassembled WGS sequence"/>
</dbReference>
<name>A0A9W6U197_9STRA</name>
<dbReference type="AlphaFoldDB" id="A0A9W6U197"/>
<dbReference type="EMBL" id="BSXT01000305">
    <property type="protein sequence ID" value="GMF23973.1"/>
    <property type="molecule type" value="Genomic_DNA"/>
</dbReference>